<proteinExistence type="predicted"/>
<protein>
    <recommendedName>
        <fullName evidence="3">F-box domain-containing protein</fullName>
    </recommendedName>
</protein>
<evidence type="ECO:0008006" key="3">
    <source>
        <dbReference type="Google" id="ProtNLM"/>
    </source>
</evidence>
<sequence length="324" mass="35710">MSVITVTRTQLPAHKTRARALSLALIAASRPAPLLDIPIELGLEILEYSLTHTPFTTLSVVSKAFSALVSSILYKHVALDSVQTVSLLHRTVKSKTAQFLETYVKTLTVTVEPWRFTPSVRIELERIIASCTGLRALSIPRPGILTALSYHCILPSDVTVQSFDAAAPFEWKHPSAHTTHGPAAHCSASLTHLRISEPGDAWYSPLSILEFFGSAPELSHLALPRRRDANTDNDEVFVNELCTLLASRPQLKMLVVGIFPAQWPCYSPQTDSPASSSIWAALSSVAEIDRRIILVEAGLEEEGGAWANHNFWEHAKMKFRTEEV</sequence>
<keyword evidence="2" id="KW-1185">Reference proteome</keyword>
<dbReference type="Proteomes" id="UP001222325">
    <property type="component" value="Unassembled WGS sequence"/>
</dbReference>
<dbReference type="AlphaFoldDB" id="A0AAD6XU14"/>
<reference evidence="1" key="1">
    <citation type="submission" date="2023-03" db="EMBL/GenBank/DDBJ databases">
        <title>Massive genome expansion in bonnet fungi (Mycena s.s.) driven by repeated elements and novel gene families across ecological guilds.</title>
        <authorList>
            <consortium name="Lawrence Berkeley National Laboratory"/>
            <person name="Harder C.B."/>
            <person name="Miyauchi S."/>
            <person name="Viragh M."/>
            <person name="Kuo A."/>
            <person name="Thoen E."/>
            <person name="Andreopoulos B."/>
            <person name="Lu D."/>
            <person name="Skrede I."/>
            <person name="Drula E."/>
            <person name="Henrissat B."/>
            <person name="Morin E."/>
            <person name="Kohler A."/>
            <person name="Barry K."/>
            <person name="LaButti K."/>
            <person name="Morin E."/>
            <person name="Salamov A."/>
            <person name="Lipzen A."/>
            <person name="Mereny Z."/>
            <person name="Hegedus B."/>
            <person name="Baldrian P."/>
            <person name="Stursova M."/>
            <person name="Weitz H."/>
            <person name="Taylor A."/>
            <person name="Grigoriev I.V."/>
            <person name="Nagy L.G."/>
            <person name="Martin F."/>
            <person name="Kauserud H."/>
        </authorList>
    </citation>
    <scope>NUCLEOTIDE SEQUENCE</scope>
    <source>
        <strain evidence="1">CBHHK173m</strain>
    </source>
</reference>
<evidence type="ECO:0000313" key="1">
    <source>
        <dbReference type="EMBL" id="KAJ7099562.1"/>
    </source>
</evidence>
<accession>A0AAD6XU14</accession>
<gene>
    <name evidence="1" type="ORF">B0H15DRAFT_820744</name>
</gene>
<organism evidence="1 2">
    <name type="scientific">Mycena belliarum</name>
    <dbReference type="NCBI Taxonomy" id="1033014"/>
    <lineage>
        <taxon>Eukaryota</taxon>
        <taxon>Fungi</taxon>
        <taxon>Dikarya</taxon>
        <taxon>Basidiomycota</taxon>
        <taxon>Agaricomycotina</taxon>
        <taxon>Agaricomycetes</taxon>
        <taxon>Agaricomycetidae</taxon>
        <taxon>Agaricales</taxon>
        <taxon>Marasmiineae</taxon>
        <taxon>Mycenaceae</taxon>
        <taxon>Mycena</taxon>
    </lineage>
</organism>
<name>A0AAD6XU14_9AGAR</name>
<dbReference type="EMBL" id="JARJCN010000007">
    <property type="protein sequence ID" value="KAJ7099562.1"/>
    <property type="molecule type" value="Genomic_DNA"/>
</dbReference>
<evidence type="ECO:0000313" key="2">
    <source>
        <dbReference type="Proteomes" id="UP001222325"/>
    </source>
</evidence>
<comment type="caution">
    <text evidence="1">The sequence shown here is derived from an EMBL/GenBank/DDBJ whole genome shotgun (WGS) entry which is preliminary data.</text>
</comment>